<gene>
    <name evidence="3" type="ORF">OXH18_04060</name>
</gene>
<feature type="transmembrane region" description="Helical" evidence="1">
    <location>
        <begin position="77"/>
        <end position="96"/>
    </location>
</feature>
<dbReference type="PANTHER" id="PTHR35152">
    <property type="entry name" value="DOMAIN SIGNALLING PROTEIN, PUTATIVE (AFU_ORTHOLOGUE AFUA_5G11310)-RELATED"/>
    <property type="match status" value="1"/>
</dbReference>
<dbReference type="EMBL" id="CP113797">
    <property type="protein sequence ID" value="WAL61184.1"/>
    <property type="molecule type" value="Genomic_DNA"/>
</dbReference>
<feature type="transmembrane region" description="Helical" evidence="1">
    <location>
        <begin position="135"/>
        <end position="155"/>
    </location>
</feature>
<dbReference type="PANTHER" id="PTHR35152:SF1">
    <property type="entry name" value="DOMAIN SIGNALLING PROTEIN, PUTATIVE (AFU_ORTHOLOGUE AFUA_5G11310)-RELATED"/>
    <property type="match status" value="1"/>
</dbReference>
<proteinExistence type="predicted"/>
<reference evidence="3" key="1">
    <citation type="submission" date="2022-12" db="EMBL/GenBank/DDBJ databases">
        <title>Polyphasic identification of a Novel Hot-Spring Cyanobacterium Ocullathermofonsia sinensis gen nov. sp. nov. and Genomic Insights on its Adaptations to the Thermal Habitat.</title>
        <authorList>
            <person name="Daroch M."/>
            <person name="Tang J."/>
            <person name="Jiang Y."/>
        </authorList>
    </citation>
    <scope>NUCLEOTIDE SEQUENCE</scope>
    <source>
        <strain evidence="3">PKUAC-SCTA174</strain>
    </source>
</reference>
<organism evidence="3 4">
    <name type="scientific">Thermocoleostomius sinensis A174</name>
    <dbReference type="NCBI Taxonomy" id="2016057"/>
    <lineage>
        <taxon>Bacteria</taxon>
        <taxon>Bacillati</taxon>
        <taxon>Cyanobacteriota</taxon>
        <taxon>Cyanophyceae</taxon>
        <taxon>Oculatellales</taxon>
        <taxon>Oculatellaceae</taxon>
        <taxon>Thermocoleostomius</taxon>
    </lineage>
</organism>
<feature type="transmembrane region" description="Helical" evidence="1">
    <location>
        <begin position="6"/>
        <end position="29"/>
    </location>
</feature>
<dbReference type="Proteomes" id="UP001163152">
    <property type="component" value="Chromosome"/>
</dbReference>
<evidence type="ECO:0000313" key="4">
    <source>
        <dbReference type="Proteomes" id="UP001163152"/>
    </source>
</evidence>
<dbReference type="Pfam" id="PF03707">
    <property type="entry name" value="MHYT"/>
    <property type="match status" value="2"/>
</dbReference>
<dbReference type="AlphaFoldDB" id="A0A9E8ZG25"/>
<feature type="domain" description="MHYT" evidence="2">
    <location>
        <begin position="5"/>
        <end position="198"/>
    </location>
</feature>
<keyword evidence="1" id="KW-1133">Transmembrane helix</keyword>
<dbReference type="PROSITE" id="PS50924">
    <property type="entry name" value="MHYT"/>
    <property type="match status" value="1"/>
</dbReference>
<evidence type="ECO:0000259" key="2">
    <source>
        <dbReference type="PROSITE" id="PS50924"/>
    </source>
</evidence>
<feature type="transmembrane region" description="Helical" evidence="1">
    <location>
        <begin position="103"/>
        <end position="123"/>
    </location>
</feature>
<evidence type="ECO:0000313" key="3">
    <source>
        <dbReference type="EMBL" id="WAL61184.1"/>
    </source>
</evidence>
<dbReference type="RefSeq" id="WP_268611141.1">
    <property type="nucleotide sequence ID" value="NZ_CP113797.1"/>
</dbReference>
<feature type="transmembrane region" description="Helical" evidence="1">
    <location>
        <begin position="176"/>
        <end position="201"/>
    </location>
</feature>
<keyword evidence="4" id="KW-1185">Reference proteome</keyword>
<keyword evidence="1" id="KW-0472">Membrane</keyword>
<dbReference type="InterPro" id="IPR005330">
    <property type="entry name" value="MHYT_dom"/>
</dbReference>
<name>A0A9E8ZG25_9CYAN</name>
<feature type="transmembrane region" description="Helical" evidence="1">
    <location>
        <begin position="41"/>
        <end position="65"/>
    </location>
</feature>
<keyword evidence="1" id="KW-0812">Transmembrane</keyword>
<sequence length="243" mass="26414">MSGTYNFSLVIVSALIAIVSAYIALEVARRLLHSRQDQQQIWLFGGGAVMGTGIWAMHFIAMLAFNIPLYVSYNLPLVFLSLILAIGAATQAFYIVSRRHSPISLLTGSIIMGIGIALMHYTGMAAMHMPASLQYQPILFAVSILVAISVSYVALQLTRRFQDEQRSKQVGKKLATACLMGGAVLSMHYTGMAAAVFVPQYNKVITASGLDNTWLAFIVCGFVFLTLVPMAAALLSDSLETRR</sequence>
<protein>
    <submittedName>
        <fullName evidence="3">Signal protein</fullName>
    </submittedName>
</protein>
<evidence type="ECO:0000256" key="1">
    <source>
        <dbReference type="PROSITE-ProRule" id="PRU00244"/>
    </source>
</evidence>
<feature type="transmembrane region" description="Helical" evidence="1">
    <location>
        <begin position="213"/>
        <end position="235"/>
    </location>
</feature>
<accession>A0A9E8ZG25</accession>
<dbReference type="GO" id="GO:0016020">
    <property type="term" value="C:membrane"/>
    <property type="evidence" value="ECO:0007669"/>
    <property type="project" value="UniProtKB-UniRule"/>
</dbReference>
<dbReference type="KEGG" id="tsin:OXH18_04060"/>